<keyword evidence="1 8" id="KW-0813">Transport</keyword>
<dbReference type="InterPro" id="IPR003810">
    <property type="entry name" value="Mntp/YtaF"/>
</dbReference>
<protein>
    <recommendedName>
        <fullName evidence="8">Putative manganese efflux pump MntP</fullName>
    </recommendedName>
</protein>
<dbReference type="OrthoDB" id="9811590at2"/>
<reference evidence="9 10" key="1">
    <citation type="submission" date="2013-02" db="EMBL/GenBank/DDBJ databases">
        <title>The complete genome sequence of Corynebacterium callunae DSM 20147.</title>
        <authorList>
            <person name="Ruckert C."/>
            <person name="Albersmeier A."/>
            <person name="Kalinowski J."/>
        </authorList>
    </citation>
    <scope>NUCLEOTIDE SEQUENCE [LARGE SCALE GENOMIC DNA]</scope>
    <source>
        <strain evidence="9 10">DSM 20147</strain>
    </source>
</reference>
<evidence type="ECO:0000256" key="1">
    <source>
        <dbReference type="ARBA" id="ARBA00022448"/>
    </source>
</evidence>
<dbReference type="RefSeq" id="WP_015651223.1">
    <property type="nucleotide sequence ID" value="NC_020506.1"/>
</dbReference>
<dbReference type="Proteomes" id="UP000011760">
    <property type="component" value="Chromosome"/>
</dbReference>
<feature type="transmembrane region" description="Helical" evidence="8">
    <location>
        <begin position="164"/>
        <end position="185"/>
    </location>
</feature>
<keyword evidence="3 8" id="KW-0812">Transmembrane</keyword>
<dbReference type="AlphaFoldDB" id="M1UU46"/>
<evidence type="ECO:0000256" key="5">
    <source>
        <dbReference type="ARBA" id="ARBA00023065"/>
    </source>
</evidence>
<proteinExistence type="inferred from homology"/>
<keyword evidence="2 8" id="KW-1003">Cell membrane</keyword>
<keyword evidence="4 8" id="KW-1133">Transmembrane helix</keyword>
<dbReference type="PANTHER" id="PTHR35529">
    <property type="entry name" value="MANGANESE EFFLUX PUMP MNTP-RELATED"/>
    <property type="match status" value="1"/>
</dbReference>
<name>M1UU46_9CORY</name>
<evidence type="ECO:0000256" key="7">
    <source>
        <dbReference type="ARBA" id="ARBA00023211"/>
    </source>
</evidence>
<evidence type="ECO:0000313" key="10">
    <source>
        <dbReference type="Proteomes" id="UP000011760"/>
    </source>
</evidence>
<keyword evidence="5 8" id="KW-0406">Ion transport</keyword>
<dbReference type="PANTHER" id="PTHR35529:SF1">
    <property type="entry name" value="MANGANESE EFFLUX PUMP MNTP-RELATED"/>
    <property type="match status" value="1"/>
</dbReference>
<feature type="transmembrane region" description="Helical" evidence="8">
    <location>
        <begin position="138"/>
        <end position="158"/>
    </location>
</feature>
<accession>M1UU46</accession>
<keyword evidence="6 8" id="KW-0472">Membrane</keyword>
<comment type="caution">
    <text evidence="8">Lacks conserved residue(s) required for the propagation of feature annotation.</text>
</comment>
<dbReference type="HOGENOM" id="CLU_096410_3_0_11"/>
<dbReference type="GO" id="GO:0005886">
    <property type="term" value="C:plasma membrane"/>
    <property type="evidence" value="ECO:0007669"/>
    <property type="project" value="UniProtKB-SubCell"/>
</dbReference>
<feature type="transmembrane region" description="Helical" evidence="8">
    <location>
        <begin position="35"/>
        <end position="61"/>
    </location>
</feature>
<dbReference type="InterPro" id="IPR022929">
    <property type="entry name" value="Put_MntP"/>
</dbReference>
<comment type="function">
    <text evidence="8">Probably functions as a manganese efflux pump.</text>
</comment>
<feature type="transmembrane region" description="Helical" evidence="8">
    <location>
        <begin position="73"/>
        <end position="91"/>
    </location>
</feature>
<evidence type="ECO:0000256" key="8">
    <source>
        <dbReference type="HAMAP-Rule" id="MF_01521"/>
    </source>
</evidence>
<evidence type="ECO:0000256" key="6">
    <source>
        <dbReference type="ARBA" id="ARBA00023136"/>
    </source>
</evidence>
<comment type="similarity">
    <text evidence="8">Belongs to the MntP (TC 9.B.29) family.</text>
</comment>
<gene>
    <name evidence="8" type="primary">mntP</name>
    <name evidence="9" type="ORF">H924_06740</name>
</gene>
<keyword evidence="10" id="KW-1185">Reference proteome</keyword>
<sequence length="190" mass="20182">MPLVQVFLLSLGVSADAFACSIVRGTVIRVNLLKRALVLAAVFGFFQAIMPLIGWVIGYFFSGITVIAAIDHWISFTLLAVVGIKMLWDAFHGEDDEEVIDDGRIQLRPAVIMGFATSIDALAVGMSLAFVEVSIINVALAMGVITFIMSLAGAWMGHHGAGKLGRWATVIGGLVLIGIGANIVVEHVFG</sequence>
<evidence type="ECO:0000256" key="3">
    <source>
        <dbReference type="ARBA" id="ARBA00022692"/>
    </source>
</evidence>
<evidence type="ECO:0000256" key="2">
    <source>
        <dbReference type="ARBA" id="ARBA00022475"/>
    </source>
</evidence>
<dbReference type="HAMAP" id="MF_01521">
    <property type="entry name" value="MntP_pump"/>
    <property type="match status" value="1"/>
</dbReference>
<dbReference type="EMBL" id="CP004354">
    <property type="protein sequence ID" value="AGG66792.1"/>
    <property type="molecule type" value="Genomic_DNA"/>
</dbReference>
<dbReference type="Pfam" id="PF02659">
    <property type="entry name" value="Mntp"/>
    <property type="match status" value="1"/>
</dbReference>
<comment type="subcellular location">
    <subcellularLocation>
        <location evidence="8">Cell membrane</location>
        <topology evidence="8">Multi-pass membrane protein</topology>
    </subcellularLocation>
</comment>
<dbReference type="PATRIC" id="fig|1121353.3.peg.1374"/>
<organism evidence="9 10">
    <name type="scientific">Corynebacterium callunae DSM 20147</name>
    <dbReference type="NCBI Taxonomy" id="1121353"/>
    <lineage>
        <taxon>Bacteria</taxon>
        <taxon>Bacillati</taxon>
        <taxon>Actinomycetota</taxon>
        <taxon>Actinomycetes</taxon>
        <taxon>Mycobacteriales</taxon>
        <taxon>Corynebacteriaceae</taxon>
        <taxon>Corynebacterium</taxon>
    </lineage>
</organism>
<dbReference type="GO" id="GO:0005384">
    <property type="term" value="F:manganese ion transmembrane transporter activity"/>
    <property type="evidence" value="ECO:0007669"/>
    <property type="project" value="UniProtKB-UniRule"/>
</dbReference>
<evidence type="ECO:0000256" key="4">
    <source>
        <dbReference type="ARBA" id="ARBA00022989"/>
    </source>
</evidence>
<evidence type="ECO:0000313" key="9">
    <source>
        <dbReference type="EMBL" id="AGG66792.1"/>
    </source>
</evidence>
<dbReference type="eggNOG" id="COG1971">
    <property type="taxonomic scope" value="Bacteria"/>
</dbReference>
<keyword evidence="7 8" id="KW-0464">Manganese</keyword>
<dbReference type="KEGG" id="ccn:H924_06740"/>